<dbReference type="CDD" id="cd00200">
    <property type="entry name" value="WD40"/>
    <property type="match status" value="1"/>
</dbReference>
<evidence type="ECO:0000256" key="2">
    <source>
        <dbReference type="ARBA" id="ARBA00022737"/>
    </source>
</evidence>
<keyword evidence="2" id="KW-0677">Repeat</keyword>
<reference evidence="6" key="1">
    <citation type="submission" date="2021-01" db="EMBL/GenBank/DDBJ databases">
        <authorList>
            <person name="Kaushik A."/>
        </authorList>
    </citation>
    <scope>NUCLEOTIDE SEQUENCE</scope>
    <source>
        <strain evidence="6">AG4-R118</strain>
    </source>
</reference>
<evidence type="ECO:0000259" key="5">
    <source>
        <dbReference type="Pfam" id="PF24883"/>
    </source>
</evidence>
<feature type="repeat" description="WD" evidence="3">
    <location>
        <begin position="951"/>
        <end position="992"/>
    </location>
</feature>
<dbReference type="InterPro" id="IPR019775">
    <property type="entry name" value="WD40_repeat_CS"/>
</dbReference>
<dbReference type="SMART" id="SM00320">
    <property type="entry name" value="WD40"/>
    <property type="match status" value="12"/>
</dbReference>
<dbReference type="Gene3D" id="3.40.50.300">
    <property type="entry name" value="P-loop containing nucleotide triphosphate hydrolases"/>
    <property type="match status" value="1"/>
</dbReference>
<dbReference type="PROSITE" id="PS50082">
    <property type="entry name" value="WD_REPEATS_2"/>
    <property type="match status" value="11"/>
</dbReference>
<feature type="repeat" description="WD" evidence="3">
    <location>
        <begin position="1258"/>
        <end position="1299"/>
    </location>
</feature>
<dbReference type="InterPro" id="IPR020472">
    <property type="entry name" value="WD40_PAC1"/>
</dbReference>
<protein>
    <recommendedName>
        <fullName evidence="5">Nephrocystin 3-like N-terminal domain-containing protein</fullName>
    </recommendedName>
</protein>
<evidence type="ECO:0000256" key="3">
    <source>
        <dbReference type="PROSITE-ProRule" id="PRU00221"/>
    </source>
</evidence>
<evidence type="ECO:0000256" key="1">
    <source>
        <dbReference type="ARBA" id="ARBA00022574"/>
    </source>
</evidence>
<feature type="repeat" description="WD" evidence="3">
    <location>
        <begin position="1039"/>
        <end position="1080"/>
    </location>
</feature>
<sequence length="1409" mass="154161">TILVYKSIHHAPEPHPQSDLPHSMSSQHPSEKQGKRGVRQTLRSSIQRLKDGMKRPSSSGSTSQNGQQNVLQPESGTLTASQTLNPESVLEIQPPESRQASVIPPPGPSAEPEVADPNANIGEKQKNKASVAWGRLTSSLRALETSVELFPPLQSAVGGLVGCLDVVQVSSIVLVAASNRTDYEELLDEFRIMADVLNQHAGALDSEKGNGSVANIVQCILAQVKGIEQQKKLGTLGHLRGATDEQEDVVRRYRQIERLFRQLQCDVTMRTQDHVKKQLEATLLRGIVPVDDARYNSSYSMTIKRHGCTAETREAIHRTLTDWATDSTSPRVYWMSGMAGTGKTTIAYSFCEWLERTNRLGASFFCSRISSTCRDLTGIIPTVAYQLARYSSAFRTSLCAALNGNPDAGSLNVGQQFEKLIYQPILEAEAAIPDGVVIVIDALDESDDPYSVHILLDTLLRHAEHIPVKFFVSSRPEYVIRNKMVSQGGASRSVLHLHDIEQSIVEEDIKKYLTESLSSMSPPPSPEQIETLAKRSGTLFIYAATVIRYIHPKVIPVNSGARLEAMLKATKMDEGKTDNKYKELDRLYATVLEAAFNEDLDTDENECMQRVLWAAVCAREPMTATSIALLVGASEDQVWATLQSLRSILHVPEDIGPISVLHASFPEYMLDESRSKGFHCDKSKSNEMLALHCFQVMKSELRFNICHLASSYLTDDQVGDLEARVAQYISPTLSYACRYWGSHLLVAPALDSTRDVLIDFLSDSLLFWIEVLSLSRCIGIGDSVLHQVQRWLRINHSQDEATRQVTDARHFVTWFTTNPCSRSTPHLYISALAFCRNSNWVSQNYRRRTKGLASNLLCNQNNAALAVWNTRSWQIAISSDGDRIAAGGLDGEIDIYDSQSARIVSGPLKGHPGAAYSVTFSPNGAHIASGSSDHTIMIWDTQTGIIVSGPLQGHTDTVHSVAFSPCGNRILSGSSDQTVIVWDVYSGNIVLGPLQGHTGGVASVKFSPDGNLIASAGSNDDGSIRLWNAHTGVLTIEPLKGHEDGVVCIAFSPDGKKIVSGSNDATARVWDVQTGKVISPPFQGHTHQVLSVAFSPDGNYIASGGGDRDRSIILWEVSTQSVVAGPFHGHSLWVGSLEFSPDGTRLYSSSMDYTIRIWDVQIRKNAAEQANSYIPSAGPIAFSPDRSQFISSSIDGVLYLWDLHSGTILSPAFEGQEEFESVESVAYSPTGKLVAAGTNDCAVRVWDLSTGVAIFQPLQRHRSPVRCLTFSPDGNYLCSGSDDCTIIIWDMEAGVVLGEPFEAHTGPVQSVAYSPDGAYIVSGAADNTVKVWDPFAGMLIYTLCEHRGSANSIAFSPDGSSFIASCREGTIQRWRRMVMVSLTGYATPLMVPILRLGEMQKSVYSMDER</sequence>
<dbReference type="PROSITE" id="PS00678">
    <property type="entry name" value="WD_REPEATS_1"/>
    <property type="match status" value="7"/>
</dbReference>
<evidence type="ECO:0000256" key="4">
    <source>
        <dbReference type="SAM" id="MobiDB-lite"/>
    </source>
</evidence>
<feature type="repeat" description="WD" evidence="3">
    <location>
        <begin position="1127"/>
        <end position="1168"/>
    </location>
</feature>
<organism evidence="6 7">
    <name type="scientific">Rhizoctonia solani</name>
    <dbReference type="NCBI Taxonomy" id="456999"/>
    <lineage>
        <taxon>Eukaryota</taxon>
        <taxon>Fungi</taxon>
        <taxon>Dikarya</taxon>
        <taxon>Basidiomycota</taxon>
        <taxon>Agaricomycotina</taxon>
        <taxon>Agaricomycetes</taxon>
        <taxon>Cantharellales</taxon>
        <taxon>Ceratobasidiaceae</taxon>
        <taxon>Rhizoctonia</taxon>
    </lineage>
</organism>
<proteinExistence type="predicted"/>
<feature type="repeat" description="WD" evidence="3">
    <location>
        <begin position="1222"/>
        <end position="1256"/>
    </location>
</feature>
<feature type="repeat" description="WD" evidence="3">
    <location>
        <begin position="994"/>
        <end position="1037"/>
    </location>
</feature>
<dbReference type="SUPFAM" id="SSF50978">
    <property type="entry name" value="WD40 repeat-like"/>
    <property type="match status" value="2"/>
</dbReference>
<dbReference type="Gene3D" id="2.130.10.10">
    <property type="entry name" value="YVTN repeat-like/Quinoprotein amine dehydrogenase"/>
    <property type="match status" value="4"/>
</dbReference>
<dbReference type="Pfam" id="PF00400">
    <property type="entry name" value="WD40"/>
    <property type="match status" value="11"/>
</dbReference>
<feature type="repeat" description="WD" evidence="3">
    <location>
        <begin position="1343"/>
        <end position="1374"/>
    </location>
</feature>
<feature type="compositionally biased region" description="Low complexity" evidence="4">
    <location>
        <begin position="57"/>
        <end position="69"/>
    </location>
</feature>
<dbReference type="PANTHER" id="PTHR19848">
    <property type="entry name" value="WD40 REPEAT PROTEIN"/>
    <property type="match status" value="1"/>
</dbReference>
<feature type="non-terminal residue" evidence="6">
    <location>
        <position position="1"/>
    </location>
</feature>
<evidence type="ECO:0000313" key="6">
    <source>
        <dbReference type="EMBL" id="CAE6498548.1"/>
    </source>
</evidence>
<dbReference type="PANTHER" id="PTHR19848:SF8">
    <property type="entry name" value="F-BOX AND WD REPEAT DOMAIN CONTAINING 7"/>
    <property type="match status" value="1"/>
</dbReference>
<comment type="caution">
    <text evidence="6">The sequence shown here is derived from an EMBL/GenBank/DDBJ whole genome shotgun (WGS) entry which is preliminary data.</text>
</comment>
<gene>
    <name evidence="6" type="ORF">RDB_LOCUS150040</name>
</gene>
<dbReference type="PRINTS" id="PR00320">
    <property type="entry name" value="GPROTEINBRPT"/>
</dbReference>
<feature type="region of interest" description="Disordered" evidence="4">
    <location>
        <begin position="1"/>
        <end position="70"/>
    </location>
</feature>
<evidence type="ECO:0000313" key="7">
    <source>
        <dbReference type="Proteomes" id="UP000663888"/>
    </source>
</evidence>
<feature type="region of interest" description="Disordered" evidence="4">
    <location>
        <begin position="95"/>
        <end position="128"/>
    </location>
</feature>
<dbReference type="EMBL" id="CAJMWX010001600">
    <property type="protein sequence ID" value="CAE6498548.1"/>
    <property type="molecule type" value="Genomic_DNA"/>
</dbReference>
<dbReference type="PROSITE" id="PS50294">
    <property type="entry name" value="WD_REPEATS_REGION"/>
    <property type="match status" value="9"/>
</dbReference>
<dbReference type="InterPro" id="IPR036322">
    <property type="entry name" value="WD40_repeat_dom_sf"/>
</dbReference>
<name>A0A8H3HDC3_9AGAM</name>
<dbReference type="InterPro" id="IPR015943">
    <property type="entry name" value="WD40/YVTN_repeat-like_dom_sf"/>
</dbReference>
<feature type="repeat" description="WD" evidence="3">
    <location>
        <begin position="1301"/>
        <end position="1333"/>
    </location>
</feature>
<dbReference type="Proteomes" id="UP000663888">
    <property type="component" value="Unassembled WGS sequence"/>
</dbReference>
<feature type="repeat" description="WD" evidence="3">
    <location>
        <begin position="1180"/>
        <end position="1211"/>
    </location>
</feature>
<dbReference type="InterPro" id="IPR056884">
    <property type="entry name" value="NPHP3-like_N"/>
</dbReference>
<dbReference type="SUPFAM" id="SSF52540">
    <property type="entry name" value="P-loop containing nucleoside triphosphate hydrolases"/>
    <property type="match status" value="1"/>
</dbReference>
<dbReference type="InterPro" id="IPR027417">
    <property type="entry name" value="P-loop_NTPase"/>
</dbReference>
<feature type="repeat" description="WD" evidence="3">
    <location>
        <begin position="908"/>
        <end position="949"/>
    </location>
</feature>
<keyword evidence="1 3" id="KW-0853">WD repeat</keyword>
<dbReference type="Pfam" id="PF24883">
    <property type="entry name" value="NPHP3_N"/>
    <property type="match status" value="1"/>
</dbReference>
<accession>A0A8H3HDC3</accession>
<feature type="repeat" description="WD" evidence="3">
    <location>
        <begin position="1082"/>
        <end position="1108"/>
    </location>
</feature>
<dbReference type="InterPro" id="IPR001680">
    <property type="entry name" value="WD40_rpt"/>
</dbReference>
<feature type="domain" description="Nephrocystin 3-like N-terminal" evidence="5">
    <location>
        <begin position="317"/>
        <end position="475"/>
    </location>
</feature>